<comment type="caution">
    <text evidence="5">The sequence shown here is derived from an EMBL/GenBank/DDBJ whole genome shotgun (WGS) entry which is preliminary data.</text>
</comment>
<sequence length="449" mass="50325">MEEQALHDTTSMAGSSSSNSRVTQTPVLPGSTSIFRTPSRTVRSNWLHYLRASWQRISRTSKVILGTTLLTGLTQVVITIAILIIGKNEVCDKPLDAYLIVFLIRLGFSLPLMLYQYLRPSGPDGRSNQSISTTTSQEVVTTPITVSSSIVNLADQDRGSIITSPPPSTRSATNTPEDIPSINDHASTSREFTSSVDQVNSTPGNTQHPSYRPTIIRACWLDRFKSLLDLTSILWFVVGNYMLFTASYQCHRDAKYLFYTTMAWILLGYLLVLIPLLLCVAAVFCLPCLLVAMRVMNVDYATGMVGASKNEIQAIPVYKYKSPSGDHHSQTSLSSSSSSSSFSPPSPSTCSSIDKKKRSIMSYLISYHNRHRDRDDEESSLEDWTMDTTDASCTICLSDYENGDFICKLRCDHHFHRDCVHEWLLLNYKCPLCQRDFRLKKSSIRLYVN</sequence>
<evidence type="ECO:0000256" key="2">
    <source>
        <dbReference type="SAM" id="MobiDB-lite"/>
    </source>
</evidence>
<dbReference type="EMBL" id="MCGE01000002">
    <property type="protein sequence ID" value="ORZ24623.1"/>
    <property type="molecule type" value="Genomic_DNA"/>
</dbReference>
<dbReference type="AlphaFoldDB" id="A0A1X2IZ95"/>
<feature type="transmembrane region" description="Helical" evidence="3">
    <location>
        <begin position="264"/>
        <end position="292"/>
    </location>
</feature>
<dbReference type="SMART" id="SM00184">
    <property type="entry name" value="RING"/>
    <property type="match status" value="1"/>
</dbReference>
<name>A0A1X2IZ95_9FUNG</name>
<accession>A0A1X2IZ95</accession>
<dbReference type="PANTHER" id="PTHR46225">
    <property type="entry name" value="C3H4 TYPE ZINC FINGER PROTEIN"/>
    <property type="match status" value="1"/>
</dbReference>
<feature type="compositionally biased region" description="Polar residues" evidence="2">
    <location>
        <begin position="21"/>
        <end position="32"/>
    </location>
</feature>
<dbReference type="InterPro" id="IPR013083">
    <property type="entry name" value="Znf_RING/FYVE/PHD"/>
</dbReference>
<dbReference type="Pfam" id="PF13639">
    <property type="entry name" value="zf-RING_2"/>
    <property type="match status" value="1"/>
</dbReference>
<evidence type="ECO:0000256" key="3">
    <source>
        <dbReference type="SAM" id="Phobius"/>
    </source>
</evidence>
<dbReference type="STRING" id="90262.A0A1X2IZ95"/>
<keyword evidence="6" id="KW-1185">Reference proteome</keyword>
<dbReference type="Gene3D" id="3.30.40.10">
    <property type="entry name" value="Zinc/RING finger domain, C3HC4 (zinc finger)"/>
    <property type="match status" value="1"/>
</dbReference>
<keyword evidence="3" id="KW-0812">Transmembrane</keyword>
<keyword evidence="1" id="KW-0479">Metal-binding</keyword>
<evidence type="ECO:0000313" key="5">
    <source>
        <dbReference type="EMBL" id="ORZ24623.1"/>
    </source>
</evidence>
<evidence type="ECO:0000259" key="4">
    <source>
        <dbReference type="PROSITE" id="PS50089"/>
    </source>
</evidence>
<feature type="region of interest" description="Disordered" evidence="2">
    <location>
        <begin position="326"/>
        <end position="353"/>
    </location>
</feature>
<keyword evidence="1" id="KW-0863">Zinc-finger</keyword>
<feature type="region of interest" description="Disordered" evidence="2">
    <location>
        <begin position="158"/>
        <end position="184"/>
    </location>
</feature>
<proteinExistence type="predicted"/>
<feature type="transmembrane region" description="Helical" evidence="3">
    <location>
        <begin position="97"/>
        <end position="118"/>
    </location>
</feature>
<evidence type="ECO:0000256" key="1">
    <source>
        <dbReference type="PROSITE-ProRule" id="PRU00175"/>
    </source>
</evidence>
<feature type="compositionally biased region" description="Low complexity" evidence="2">
    <location>
        <begin position="330"/>
        <end position="352"/>
    </location>
</feature>
<dbReference type="InterPro" id="IPR001841">
    <property type="entry name" value="Znf_RING"/>
</dbReference>
<protein>
    <recommendedName>
        <fullName evidence="4">RING-type domain-containing protein</fullName>
    </recommendedName>
</protein>
<dbReference type="PANTHER" id="PTHR46225:SF19">
    <property type="entry name" value="RING-TYPE DOMAIN-CONTAINING PROTEIN"/>
    <property type="match status" value="1"/>
</dbReference>
<dbReference type="PROSITE" id="PS50089">
    <property type="entry name" value="ZF_RING_2"/>
    <property type="match status" value="1"/>
</dbReference>
<keyword evidence="3" id="KW-1133">Transmembrane helix</keyword>
<feature type="transmembrane region" description="Helical" evidence="3">
    <location>
        <begin position="227"/>
        <end position="244"/>
    </location>
</feature>
<organism evidence="5 6">
    <name type="scientific">Absidia repens</name>
    <dbReference type="NCBI Taxonomy" id="90262"/>
    <lineage>
        <taxon>Eukaryota</taxon>
        <taxon>Fungi</taxon>
        <taxon>Fungi incertae sedis</taxon>
        <taxon>Mucoromycota</taxon>
        <taxon>Mucoromycotina</taxon>
        <taxon>Mucoromycetes</taxon>
        <taxon>Mucorales</taxon>
        <taxon>Cunninghamellaceae</taxon>
        <taxon>Absidia</taxon>
    </lineage>
</organism>
<keyword evidence="3" id="KW-0472">Membrane</keyword>
<feature type="region of interest" description="Disordered" evidence="2">
    <location>
        <begin position="1"/>
        <end position="32"/>
    </location>
</feature>
<keyword evidence="1" id="KW-0862">Zinc</keyword>
<dbReference type="GO" id="GO:0008270">
    <property type="term" value="F:zinc ion binding"/>
    <property type="evidence" value="ECO:0007669"/>
    <property type="project" value="UniProtKB-KW"/>
</dbReference>
<reference evidence="5 6" key="1">
    <citation type="submission" date="2016-07" db="EMBL/GenBank/DDBJ databases">
        <title>Pervasive Adenine N6-methylation of Active Genes in Fungi.</title>
        <authorList>
            <consortium name="DOE Joint Genome Institute"/>
            <person name="Mondo S.J."/>
            <person name="Dannebaum R.O."/>
            <person name="Kuo R.C."/>
            <person name="Labutti K."/>
            <person name="Haridas S."/>
            <person name="Kuo A."/>
            <person name="Salamov A."/>
            <person name="Ahrendt S.R."/>
            <person name="Lipzen A."/>
            <person name="Sullivan W."/>
            <person name="Andreopoulos W.B."/>
            <person name="Clum A."/>
            <person name="Lindquist E."/>
            <person name="Daum C."/>
            <person name="Ramamoorthy G.K."/>
            <person name="Gryganskyi A."/>
            <person name="Culley D."/>
            <person name="Magnuson J.K."/>
            <person name="James T.Y."/>
            <person name="O'Malley M.A."/>
            <person name="Stajich J.E."/>
            <person name="Spatafora J.W."/>
            <person name="Visel A."/>
            <person name="Grigoriev I.V."/>
        </authorList>
    </citation>
    <scope>NUCLEOTIDE SEQUENCE [LARGE SCALE GENOMIC DNA]</scope>
    <source>
        <strain evidence="5 6">NRRL 1336</strain>
    </source>
</reference>
<dbReference type="SUPFAM" id="SSF57850">
    <property type="entry name" value="RING/U-box"/>
    <property type="match status" value="1"/>
</dbReference>
<gene>
    <name evidence="5" type="ORF">BCR42DRAFT_403321</name>
</gene>
<dbReference type="Proteomes" id="UP000193560">
    <property type="component" value="Unassembled WGS sequence"/>
</dbReference>
<feature type="domain" description="RING-type" evidence="4">
    <location>
        <begin position="393"/>
        <end position="434"/>
    </location>
</feature>
<evidence type="ECO:0000313" key="6">
    <source>
        <dbReference type="Proteomes" id="UP000193560"/>
    </source>
</evidence>
<feature type="transmembrane region" description="Helical" evidence="3">
    <location>
        <begin position="63"/>
        <end position="85"/>
    </location>
</feature>
<dbReference type="OrthoDB" id="8062037at2759"/>